<dbReference type="Pfam" id="PF00542">
    <property type="entry name" value="Ribosomal_L12"/>
    <property type="match status" value="1"/>
</dbReference>
<proteinExistence type="inferred from homology"/>
<evidence type="ECO:0000256" key="4">
    <source>
        <dbReference type="HAMAP-Rule" id="MF_00368"/>
    </source>
</evidence>
<dbReference type="InterPro" id="IPR036235">
    <property type="entry name" value="Ribosomal_bL12_oligo_N_sf"/>
</dbReference>
<evidence type="ECO:0000256" key="3">
    <source>
        <dbReference type="ARBA" id="ARBA00023274"/>
    </source>
</evidence>
<evidence type="ECO:0000259" key="6">
    <source>
        <dbReference type="Pfam" id="PF16320"/>
    </source>
</evidence>
<dbReference type="Proteomes" id="UP000885672">
    <property type="component" value="Unassembled WGS sequence"/>
</dbReference>
<dbReference type="PANTHER" id="PTHR45987:SF4">
    <property type="entry name" value="LARGE RIBOSOMAL SUBUNIT PROTEIN BL12M"/>
    <property type="match status" value="1"/>
</dbReference>
<sequence>MSEDKIQQLIAQIETLTVSELAALVKELKEKFGITAPVFAAGVMPAGGPGGAAPAESEAEEKTEFVVTLTSVGDKKIQVLKELRALTQLGLKEAKDIIDSVPSTIKDSATKEEADKLKAKLEEVGAKVEVK</sequence>
<comment type="caution">
    <text evidence="7">The sequence shown here is derived from an EMBL/GenBank/DDBJ whole genome shotgun (WGS) entry which is preliminary data.</text>
</comment>
<dbReference type="InterPro" id="IPR008932">
    <property type="entry name" value="Ribosomal_bL12_oligo"/>
</dbReference>
<comment type="similarity">
    <text evidence="1 4">Belongs to the bacterial ribosomal protein bL12 family.</text>
</comment>
<evidence type="ECO:0000256" key="1">
    <source>
        <dbReference type="ARBA" id="ARBA00007197"/>
    </source>
</evidence>
<organism evidence="7">
    <name type="scientific">candidate division WOR-3 bacterium</name>
    <dbReference type="NCBI Taxonomy" id="2052148"/>
    <lineage>
        <taxon>Bacteria</taxon>
        <taxon>Bacteria division WOR-3</taxon>
    </lineage>
</organism>
<feature type="domain" description="Large ribosomal subunit protein bL12 C-terminal" evidence="5">
    <location>
        <begin position="65"/>
        <end position="131"/>
    </location>
</feature>
<accession>A0A7V0T5C5</accession>
<dbReference type="GO" id="GO:0003729">
    <property type="term" value="F:mRNA binding"/>
    <property type="evidence" value="ECO:0007669"/>
    <property type="project" value="TreeGrafter"/>
</dbReference>
<keyword evidence="2 4" id="KW-0689">Ribosomal protein</keyword>
<evidence type="ECO:0000259" key="5">
    <source>
        <dbReference type="Pfam" id="PF00542"/>
    </source>
</evidence>
<dbReference type="Pfam" id="PF16320">
    <property type="entry name" value="Ribosomal_L12_N"/>
    <property type="match status" value="1"/>
</dbReference>
<dbReference type="SUPFAM" id="SSF48300">
    <property type="entry name" value="Ribosomal protein L7/12, oligomerisation (N-terminal) domain"/>
    <property type="match status" value="1"/>
</dbReference>
<gene>
    <name evidence="4" type="primary">rplL</name>
    <name evidence="7" type="ORF">ENN51_04170</name>
</gene>
<dbReference type="Gene3D" id="1.20.5.710">
    <property type="entry name" value="Single helix bin"/>
    <property type="match status" value="1"/>
</dbReference>
<evidence type="ECO:0000313" key="7">
    <source>
        <dbReference type="EMBL" id="HDQ99465.1"/>
    </source>
</evidence>
<dbReference type="FunFam" id="3.30.1390.10:FF:000001">
    <property type="entry name" value="50S ribosomal protein L7/L12"/>
    <property type="match status" value="1"/>
</dbReference>
<dbReference type="AlphaFoldDB" id="A0A7V0T5C5"/>
<dbReference type="GO" id="GO:0022625">
    <property type="term" value="C:cytosolic large ribosomal subunit"/>
    <property type="evidence" value="ECO:0007669"/>
    <property type="project" value="TreeGrafter"/>
</dbReference>
<dbReference type="InterPro" id="IPR014719">
    <property type="entry name" value="Ribosomal_bL12_C/ClpS-like"/>
</dbReference>
<dbReference type="InterPro" id="IPR000206">
    <property type="entry name" value="Ribosomal_bL12"/>
</dbReference>
<dbReference type="Gene3D" id="3.30.1390.10">
    <property type="match status" value="1"/>
</dbReference>
<dbReference type="NCBIfam" id="TIGR00855">
    <property type="entry name" value="L12"/>
    <property type="match status" value="1"/>
</dbReference>
<dbReference type="CDD" id="cd00387">
    <property type="entry name" value="Ribosomal_L7_L12"/>
    <property type="match status" value="1"/>
</dbReference>
<dbReference type="PANTHER" id="PTHR45987">
    <property type="entry name" value="39S RIBOSOMAL PROTEIN L12"/>
    <property type="match status" value="1"/>
</dbReference>
<dbReference type="GO" id="GO:0003735">
    <property type="term" value="F:structural constituent of ribosome"/>
    <property type="evidence" value="ECO:0007669"/>
    <property type="project" value="InterPro"/>
</dbReference>
<dbReference type="InterPro" id="IPR013823">
    <property type="entry name" value="Ribosomal_bL12_C"/>
</dbReference>
<dbReference type="GO" id="GO:0006412">
    <property type="term" value="P:translation"/>
    <property type="evidence" value="ECO:0007669"/>
    <property type="project" value="UniProtKB-UniRule"/>
</dbReference>
<comment type="subunit">
    <text evidence="4">Homodimer. Part of the ribosomal stalk of the 50S ribosomal subunit. Forms a multimeric L10(L12)X complex, where L10 forms an elongated spine to which 2 to 4 L12 dimers bind in a sequential fashion. Binds GTP-bound translation factors.</text>
</comment>
<name>A0A7V0T5C5_UNCW3</name>
<feature type="domain" description="Large ribosomal subunit protein bL12 oligomerization" evidence="6">
    <location>
        <begin position="5"/>
        <end position="53"/>
    </location>
</feature>
<keyword evidence="3 4" id="KW-0687">Ribonucleoprotein</keyword>
<dbReference type="SUPFAM" id="SSF54736">
    <property type="entry name" value="ClpS-like"/>
    <property type="match status" value="1"/>
</dbReference>
<dbReference type="EMBL" id="DSBX01000157">
    <property type="protein sequence ID" value="HDQ99465.1"/>
    <property type="molecule type" value="Genomic_DNA"/>
</dbReference>
<comment type="function">
    <text evidence="4">Forms part of the ribosomal stalk which helps the ribosome interact with GTP-bound translation factors. Is thus essential for accurate translation.</text>
</comment>
<evidence type="ECO:0000256" key="2">
    <source>
        <dbReference type="ARBA" id="ARBA00022980"/>
    </source>
</evidence>
<protein>
    <recommendedName>
        <fullName evidence="4">Large ribosomal subunit protein bL12</fullName>
    </recommendedName>
</protein>
<reference evidence="7" key="1">
    <citation type="journal article" date="2020" name="mSystems">
        <title>Genome- and Community-Level Interaction Insights into Carbon Utilization and Element Cycling Functions of Hydrothermarchaeota in Hydrothermal Sediment.</title>
        <authorList>
            <person name="Zhou Z."/>
            <person name="Liu Y."/>
            <person name="Xu W."/>
            <person name="Pan J."/>
            <person name="Luo Z.H."/>
            <person name="Li M."/>
        </authorList>
    </citation>
    <scope>NUCLEOTIDE SEQUENCE [LARGE SCALE GENOMIC DNA]</scope>
    <source>
        <strain evidence="7">SpSt-1182</strain>
    </source>
</reference>
<dbReference type="HAMAP" id="MF_00368">
    <property type="entry name" value="Ribosomal_bL12"/>
    <property type="match status" value="1"/>
</dbReference>